<dbReference type="Gene3D" id="1.10.10.2910">
    <property type="match status" value="1"/>
</dbReference>
<evidence type="ECO:0000259" key="1">
    <source>
        <dbReference type="Pfam" id="PF06114"/>
    </source>
</evidence>
<dbReference type="EMBL" id="BFAV01000125">
    <property type="protein sequence ID" value="GBF33976.1"/>
    <property type="molecule type" value="Genomic_DNA"/>
</dbReference>
<feature type="domain" description="IrrE N-terminal-like" evidence="1">
    <location>
        <begin position="75"/>
        <end position="166"/>
    </location>
</feature>
<reference evidence="3" key="1">
    <citation type="submission" date="2018-02" db="EMBL/GenBank/DDBJ databases">
        <title>Genome sequence of Desulfocucumis palustris strain NAW-5.</title>
        <authorList>
            <person name="Watanabe M."/>
            <person name="Kojima H."/>
            <person name="Fukui M."/>
        </authorList>
    </citation>
    <scope>NUCLEOTIDE SEQUENCE [LARGE SCALE GENOMIC DNA]</scope>
    <source>
        <strain evidence="3">NAW-5</strain>
    </source>
</reference>
<evidence type="ECO:0000313" key="3">
    <source>
        <dbReference type="Proteomes" id="UP000239549"/>
    </source>
</evidence>
<name>A0A2L2XIB1_9FIRM</name>
<dbReference type="AlphaFoldDB" id="A0A2L2XIB1"/>
<keyword evidence="3" id="KW-1185">Reference proteome</keyword>
<dbReference type="Proteomes" id="UP000239549">
    <property type="component" value="Unassembled WGS sequence"/>
</dbReference>
<comment type="caution">
    <text evidence="2">The sequence shown here is derived from an EMBL/GenBank/DDBJ whole genome shotgun (WGS) entry which is preliminary data.</text>
</comment>
<dbReference type="OrthoDB" id="9796786at2"/>
<dbReference type="InterPro" id="IPR010359">
    <property type="entry name" value="IrrE_HExxH"/>
</dbReference>
<accession>A0A2L2XIB1</accession>
<dbReference type="InterPro" id="IPR052345">
    <property type="entry name" value="Rad_response_metalloprotease"/>
</dbReference>
<evidence type="ECO:0000313" key="2">
    <source>
        <dbReference type="EMBL" id="GBF33976.1"/>
    </source>
</evidence>
<dbReference type="Pfam" id="PF06114">
    <property type="entry name" value="Peptidase_M78"/>
    <property type="match status" value="1"/>
</dbReference>
<dbReference type="PANTHER" id="PTHR43236">
    <property type="entry name" value="ANTITOXIN HIGA1"/>
    <property type="match status" value="1"/>
</dbReference>
<protein>
    <recommendedName>
        <fullName evidence="1">IrrE N-terminal-like domain-containing protein</fullName>
    </recommendedName>
</protein>
<sequence length="268" mass="30600">MTNRHNSTGDDILTESNATIEARLLVNALKPKYPLDIAWLSSQVLGKPVIIDERDFPINVCAMILDKPVYTSVHICVNSNRPLTSRRFAVAHELAHIYLGHQGDISIIEEEEDPFLHTEADNFATEILAPKNRMLALAQKYREPMDLIHYILRGYKVSLEMACRRLVELEVYKGAFMCFSESQPLFAYNTPGVNLNIEKINSIPVIKRGCLICQKETIDGVPARCYIRRFKSGNFLIAWIEEKPETLYKLLSHHRMKTQKISAANQND</sequence>
<dbReference type="PANTHER" id="PTHR43236:SF1">
    <property type="entry name" value="BLL7220 PROTEIN"/>
    <property type="match status" value="1"/>
</dbReference>
<proteinExistence type="predicted"/>
<gene>
    <name evidence="2" type="ORF">DCCM_3087</name>
</gene>
<organism evidence="2 3">
    <name type="scientific">Desulfocucumis palustris</name>
    <dbReference type="NCBI Taxonomy" id="1898651"/>
    <lineage>
        <taxon>Bacteria</taxon>
        <taxon>Bacillati</taxon>
        <taxon>Bacillota</taxon>
        <taxon>Clostridia</taxon>
        <taxon>Eubacteriales</taxon>
        <taxon>Desulfocucumaceae</taxon>
        <taxon>Desulfocucumis</taxon>
    </lineage>
</organism>